<gene>
    <name evidence="9" type="primary">Dwil\GK24448</name>
    <name evidence="9" type="ORF">Dwil_GK24448</name>
</gene>
<dbReference type="STRING" id="7260.B4N0N5"/>
<dbReference type="Proteomes" id="UP000007798">
    <property type="component" value="Unassembled WGS sequence"/>
</dbReference>
<accession>B4N0N5</accession>
<evidence type="ECO:0000256" key="4">
    <source>
        <dbReference type="ARBA" id="ARBA00022691"/>
    </source>
</evidence>
<evidence type="ECO:0000259" key="8">
    <source>
        <dbReference type="Pfam" id="PF22528"/>
    </source>
</evidence>
<dbReference type="InterPro" id="IPR025799">
    <property type="entry name" value="Arg_MeTrfase"/>
</dbReference>
<dbReference type="InterPro" id="IPR041698">
    <property type="entry name" value="Methyltransf_25"/>
</dbReference>
<evidence type="ECO:0000256" key="3">
    <source>
        <dbReference type="ARBA" id="ARBA00022679"/>
    </source>
</evidence>
<evidence type="ECO:0000256" key="6">
    <source>
        <dbReference type="PROSITE-ProRule" id="PRU01015"/>
    </source>
</evidence>
<organism evidence="9 10">
    <name type="scientific">Drosophila willistoni</name>
    <name type="common">Fruit fly</name>
    <dbReference type="NCBI Taxonomy" id="7260"/>
    <lineage>
        <taxon>Eukaryota</taxon>
        <taxon>Metazoa</taxon>
        <taxon>Ecdysozoa</taxon>
        <taxon>Arthropoda</taxon>
        <taxon>Hexapoda</taxon>
        <taxon>Insecta</taxon>
        <taxon>Pterygota</taxon>
        <taxon>Neoptera</taxon>
        <taxon>Endopterygota</taxon>
        <taxon>Diptera</taxon>
        <taxon>Brachycera</taxon>
        <taxon>Muscomorpha</taxon>
        <taxon>Ephydroidea</taxon>
        <taxon>Drosophilidae</taxon>
        <taxon>Drosophila</taxon>
        <taxon>Sophophora</taxon>
    </lineage>
</organism>
<dbReference type="InterPro" id="IPR029063">
    <property type="entry name" value="SAM-dependent_MTases_sf"/>
</dbReference>
<evidence type="ECO:0000313" key="10">
    <source>
        <dbReference type="Proteomes" id="UP000007798"/>
    </source>
</evidence>
<evidence type="ECO:0000256" key="1">
    <source>
        <dbReference type="ARBA" id="ARBA00011925"/>
    </source>
</evidence>
<evidence type="ECO:0000259" key="7">
    <source>
        <dbReference type="Pfam" id="PF13649"/>
    </source>
</evidence>
<feature type="domain" description="Methyltransferase" evidence="7">
    <location>
        <begin position="77"/>
        <end position="176"/>
    </location>
</feature>
<keyword evidence="4 6" id="KW-0949">S-adenosyl-L-methionine</keyword>
<dbReference type="HOGENOM" id="CLU_017375_1_2_1"/>
<keyword evidence="2 6" id="KW-0489">Methyltransferase</keyword>
<dbReference type="GO" id="GO:0035241">
    <property type="term" value="F:protein-arginine omega-N monomethyltransferase activity"/>
    <property type="evidence" value="ECO:0007669"/>
    <property type="project" value="RHEA"/>
</dbReference>
<evidence type="ECO:0000313" key="9">
    <source>
        <dbReference type="EMBL" id="EDW77648.2"/>
    </source>
</evidence>
<dbReference type="EC" id="2.1.1.319" evidence="1"/>
<dbReference type="FunFam" id="2.70.160.11:FF:000001">
    <property type="entry name" value="Blast:Protein arginine N-methyltransferase 1"/>
    <property type="match status" value="1"/>
</dbReference>
<feature type="domain" description="Protein arginine N-methyltransferase" evidence="8">
    <location>
        <begin position="181"/>
        <end position="344"/>
    </location>
</feature>
<dbReference type="SUPFAM" id="SSF53335">
    <property type="entry name" value="S-adenosyl-L-methionine-dependent methyltransferases"/>
    <property type="match status" value="1"/>
</dbReference>
<dbReference type="GO" id="GO:0005634">
    <property type="term" value="C:nucleus"/>
    <property type="evidence" value="ECO:0007669"/>
    <property type="project" value="TreeGrafter"/>
</dbReference>
<dbReference type="InterPro" id="IPR055135">
    <property type="entry name" value="PRMT_dom"/>
</dbReference>
<keyword evidence="10" id="KW-1185">Reference proteome</keyword>
<dbReference type="CDD" id="cd02440">
    <property type="entry name" value="AdoMet_MTases"/>
    <property type="match status" value="1"/>
</dbReference>
<dbReference type="Pfam" id="PF22528">
    <property type="entry name" value="PRMT_C"/>
    <property type="match status" value="1"/>
</dbReference>
<proteinExistence type="predicted"/>
<dbReference type="OrthoDB" id="5980806at2759"/>
<dbReference type="GO" id="GO:0042054">
    <property type="term" value="F:histone methyltransferase activity"/>
    <property type="evidence" value="ECO:0007669"/>
    <property type="project" value="TreeGrafter"/>
</dbReference>
<dbReference type="eggNOG" id="KOG1499">
    <property type="taxonomic scope" value="Eukaryota"/>
</dbReference>
<dbReference type="FunFam" id="3.40.50.150:FF:000003">
    <property type="entry name" value="Blast:Protein arginine N-methyltransferase 1"/>
    <property type="match status" value="1"/>
</dbReference>
<dbReference type="FunCoup" id="B4N0N5">
    <property type="interactions" value="74"/>
</dbReference>
<name>B4N0N5_DROWI</name>
<dbReference type="AlphaFoldDB" id="B4N0N5"/>
<sequence length="367" mass="42076">MQVGNDGDGDYVESKARTLRLNEVLNRKRGQEGYDENYFRMYGRIELHEWLLKDSVRNQAYRAAILHNQSNFKDKIVLDVGCGTGILSLFAAKAGAAHVIAVDAANIVEYARRVFKDNGFKNIISVVKGKIEEIELPHGVEKVDIIVCDWMGNCLFAEGMLESLIFARDKWLKPNGLIFPDTAQLYLTAITQNMHSERDLTYWNNVYGFDMSCIRRCFESKAVVEAIEEQQLMSEVFLIKSIDLYTARYQPTVNFRSFYELKMTRSGPVHALLAYFDVGFSKTPDLVSFSTSPRKSWTHWNQTVFYFKDLLPVRAGEYIKGVFGLKPNSHNKRDLEFDIYIDFEGKEKCITSNQSYILCHAPAVEDV</sequence>
<dbReference type="PROSITE" id="PS51678">
    <property type="entry name" value="SAM_MT_PRMT"/>
    <property type="match status" value="1"/>
</dbReference>
<dbReference type="Gene3D" id="2.70.160.11">
    <property type="entry name" value="Hnrnp arginine n-methyltransferase1"/>
    <property type="match status" value="1"/>
</dbReference>
<evidence type="ECO:0000256" key="2">
    <source>
        <dbReference type="ARBA" id="ARBA00022603"/>
    </source>
</evidence>
<evidence type="ECO:0000256" key="5">
    <source>
        <dbReference type="ARBA" id="ARBA00049303"/>
    </source>
</evidence>
<dbReference type="PANTHER" id="PTHR11006:SF124">
    <property type="entry name" value="ARGININE METHYLTRANSFERASE 1-RELATED"/>
    <property type="match status" value="1"/>
</dbReference>
<dbReference type="GO" id="GO:0032259">
    <property type="term" value="P:methylation"/>
    <property type="evidence" value="ECO:0007669"/>
    <property type="project" value="UniProtKB-KW"/>
</dbReference>
<keyword evidence="3 6" id="KW-0808">Transferase</keyword>
<dbReference type="GO" id="GO:0035242">
    <property type="term" value="F:protein-arginine omega-N asymmetric methyltransferase activity"/>
    <property type="evidence" value="ECO:0007669"/>
    <property type="project" value="UniProtKB-EC"/>
</dbReference>
<comment type="catalytic activity">
    <reaction evidence="5">
        <text>L-arginyl-[protein] + S-adenosyl-L-methionine = N(omega)-methyl-L-arginyl-[protein] + S-adenosyl-L-homocysteine + H(+)</text>
        <dbReference type="Rhea" id="RHEA:48100"/>
        <dbReference type="Rhea" id="RHEA-COMP:10532"/>
        <dbReference type="Rhea" id="RHEA-COMP:11990"/>
        <dbReference type="ChEBI" id="CHEBI:15378"/>
        <dbReference type="ChEBI" id="CHEBI:29965"/>
        <dbReference type="ChEBI" id="CHEBI:57856"/>
        <dbReference type="ChEBI" id="CHEBI:59789"/>
        <dbReference type="ChEBI" id="CHEBI:65280"/>
    </reaction>
    <physiologicalReaction direction="left-to-right" evidence="5">
        <dbReference type="Rhea" id="RHEA:48101"/>
    </physiologicalReaction>
</comment>
<dbReference type="KEGG" id="dwi:6644339"/>
<dbReference type="EMBL" id="CH963920">
    <property type="protein sequence ID" value="EDW77648.2"/>
    <property type="molecule type" value="Genomic_DNA"/>
</dbReference>
<dbReference type="Pfam" id="PF13649">
    <property type="entry name" value="Methyltransf_25"/>
    <property type="match status" value="1"/>
</dbReference>
<dbReference type="InParanoid" id="B4N0N5"/>
<dbReference type="Gene3D" id="3.40.50.150">
    <property type="entry name" value="Vaccinia Virus protein VP39"/>
    <property type="match status" value="1"/>
</dbReference>
<dbReference type="PANTHER" id="PTHR11006">
    <property type="entry name" value="PROTEIN ARGININE N-METHYLTRANSFERASE"/>
    <property type="match status" value="1"/>
</dbReference>
<reference evidence="9 10" key="1">
    <citation type="journal article" date="2007" name="Nature">
        <title>Evolution of genes and genomes on the Drosophila phylogeny.</title>
        <authorList>
            <consortium name="Drosophila 12 Genomes Consortium"/>
            <person name="Clark A.G."/>
            <person name="Eisen M.B."/>
            <person name="Smith D.R."/>
            <person name="Bergman C.M."/>
            <person name="Oliver B."/>
            <person name="Markow T.A."/>
            <person name="Kaufman T.C."/>
            <person name="Kellis M."/>
            <person name="Gelbart W."/>
            <person name="Iyer V.N."/>
            <person name="Pollard D.A."/>
            <person name="Sackton T.B."/>
            <person name="Larracuente A.M."/>
            <person name="Singh N.D."/>
            <person name="Abad J.P."/>
            <person name="Abt D.N."/>
            <person name="Adryan B."/>
            <person name="Aguade M."/>
            <person name="Akashi H."/>
            <person name="Anderson W.W."/>
            <person name="Aquadro C.F."/>
            <person name="Ardell D.H."/>
            <person name="Arguello R."/>
            <person name="Artieri C.G."/>
            <person name="Barbash D.A."/>
            <person name="Barker D."/>
            <person name="Barsanti P."/>
            <person name="Batterham P."/>
            <person name="Batzoglou S."/>
            <person name="Begun D."/>
            <person name="Bhutkar A."/>
            <person name="Blanco E."/>
            <person name="Bosak S.A."/>
            <person name="Bradley R.K."/>
            <person name="Brand A.D."/>
            <person name="Brent M.R."/>
            <person name="Brooks A.N."/>
            <person name="Brown R.H."/>
            <person name="Butlin R.K."/>
            <person name="Caggese C."/>
            <person name="Calvi B.R."/>
            <person name="Bernardo de Carvalho A."/>
            <person name="Caspi A."/>
            <person name="Castrezana S."/>
            <person name="Celniker S.E."/>
            <person name="Chang J.L."/>
            <person name="Chapple C."/>
            <person name="Chatterji S."/>
            <person name="Chinwalla A."/>
            <person name="Civetta A."/>
            <person name="Clifton S.W."/>
            <person name="Comeron J.M."/>
            <person name="Costello J.C."/>
            <person name="Coyne J.A."/>
            <person name="Daub J."/>
            <person name="David R.G."/>
            <person name="Delcher A.L."/>
            <person name="Delehaunty K."/>
            <person name="Do C.B."/>
            <person name="Ebling H."/>
            <person name="Edwards K."/>
            <person name="Eickbush T."/>
            <person name="Evans J.D."/>
            <person name="Filipski A."/>
            <person name="Findeiss S."/>
            <person name="Freyhult E."/>
            <person name="Fulton L."/>
            <person name="Fulton R."/>
            <person name="Garcia A.C."/>
            <person name="Gardiner A."/>
            <person name="Garfield D.A."/>
            <person name="Garvin B.E."/>
            <person name="Gibson G."/>
            <person name="Gilbert D."/>
            <person name="Gnerre S."/>
            <person name="Godfrey J."/>
            <person name="Good R."/>
            <person name="Gotea V."/>
            <person name="Gravely B."/>
            <person name="Greenberg A.J."/>
            <person name="Griffiths-Jones S."/>
            <person name="Gross S."/>
            <person name="Guigo R."/>
            <person name="Gustafson E.A."/>
            <person name="Haerty W."/>
            <person name="Hahn M.W."/>
            <person name="Halligan D.L."/>
            <person name="Halpern A.L."/>
            <person name="Halter G.M."/>
            <person name="Han M.V."/>
            <person name="Heger A."/>
            <person name="Hillier L."/>
            <person name="Hinrichs A.S."/>
            <person name="Holmes I."/>
            <person name="Hoskins R.A."/>
            <person name="Hubisz M.J."/>
            <person name="Hultmark D."/>
            <person name="Huntley M.A."/>
            <person name="Jaffe D.B."/>
            <person name="Jagadeeshan S."/>
            <person name="Jeck W.R."/>
            <person name="Johnson J."/>
            <person name="Jones C.D."/>
            <person name="Jordan W.C."/>
            <person name="Karpen G.H."/>
            <person name="Kataoka E."/>
            <person name="Keightley P.D."/>
            <person name="Kheradpour P."/>
            <person name="Kirkness E.F."/>
            <person name="Koerich L.B."/>
            <person name="Kristiansen K."/>
            <person name="Kudrna D."/>
            <person name="Kulathinal R.J."/>
            <person name="Kumar S."/>
            <person name="Kwok R."/>
            <person name="Lander E."/>
            <person name="Langley C.H."/>
            <person name="Lapoint R."/>
            <person name="Lazzaro B.P."/>
            <person name="Lee S.J."/>
            <person name="Levesque L."/>
            <person name="Li R."/>
            <person name="Lin C.F."/>
            <person name="Lin M.F."/>
            <person name="Lindblad-Toh K."/>
            <person name="Llopart A."/>
            <person name="Long M."/>
            <person name="Low L."/>
            <person name="Lozovsky E."/>
            <person name="Lu J."/>
            <person name="Luo M."/>
            <person name="Machado C.A."/>
            <person name="Makalowski W."/>
            <person name="Marzo M."/>
            <person name="Matsuda M."/>
            <person name="Matzkin L."/>
            <person name="McAllister B."/>
            <person name="McBride C.S."/>
            <person name="McKernan B."/>
            <person name="McKernan K."/>
            <person name="Mendez-Lago M."/>
            <person name="Minx P."/>
            <person name="Mollenhauer M.U."/>
            <person name="Montooth K."/>
            <person name="Mount S.M."/>
            <person name="Mu X."/>
            <person name="Myers E."/>
            <person name="Negre B."/>
            <person name="Newfeld S."/>
            <person name="Nielsen R."/>
            <person name="Noor M.A."/>
            <person name="O'Grady P."/>
            <person name="Pachter L."/>
            <person name="Papaceit M."/>
            <person name="Parisi M.J."/>
            <person name="Parisi M."/>
            <person name="Parts L."/>
            <person name="Pedersen J.S."/>
            <person name="Pesole G."/>
            <person name="Phillippy A.M."/>
            <person name="Ponting C.P."/>
            <person name="Pop M."/>
            <person name="Porcelli D."/>
            <person name="Powell J.R."/>
            <person name="Prohaska S."/>
            <person name="Pruitt K."/>
            <person name="Puig M."/>
            <person name="Quesneville H."/>
            <person name="Ram K.R."/>
            <person name="Rand D."/>
            <person name="Rasmussen M.D."/>
            <person name="Reed L.K."/>
            <person name="Reenan R."/>
            <person name="Reily A."/>
            <person name="Remington K.A."/>
            <person name="Rieger T.T."/>
            <person name="Ritchie M.G."/>
            <person name="Robin C."/>
            <person name="Rogers Y.H."/>
            <person name="Rohde C."/>
            <person name="Rozas J."/>
            <person name="Rubenfield M.J."/>
            <person name="Ruiz A."/>
            <person name="Russo S."/>
            <person name="Salzberg S.L."/>
            <person name="Sanchez-Gracia A."/>
            <person name="Saranga D.J."/>
            <person name="Sato H."/>
            <person name="Schaeffer S.W."/>
            <person name="Schatz M.C."/>
            <person name="Schlenke T."/>
            <person name="Schwartz R."/>
            <person name="Segarra C."/>
            <person name="Singh R.S."/>
            <person name="Sirot L."/>
            <person name="Sirota M."/>
            <person name="Sisneros N.B."/>
            <person name="Smith C.D."/>
            <person name="Smith T.F."/>
            <person name="Spieth J."/>
            <person name="Stage D.E."/>
            <person name="Stark A."/>
            <person name="Stephan W."/>
            <person name="Strausberg R.L."/>
            <person name="Strempel S."/>
            <person name="Sturgill D."/>
            <person name="Sutton G."/>
            <person name="Sutton G.G."/>
            <person name="Tao W."/>
            <person name="Teichmann S."/>
            <person name="Tobari Y.N."/>
            <person name="Tomimura Y."/>
            <person name="Tsolas J.M."/>
            <person name="Valente V.L."/>
            <person name="Venter E."/>
            <person name="Venter J.C."/>
            <person name="Vicario S."/>
            <person name="Vieira F.G."/>
            <person name="Vilella A.J."/>
            <person name="Villasante A."/>
            <person name="Walenz B."/>
            <person name="Wang J."/>
            <person name="Wasserman M."/>
            <person name="Watts T."/>
            <person name="Wilson D."/>
            <person name="Wilson R.K."/>
            <person name="Wing R.A."/>
            <person name="Wolfner M.F."/>
            <person name="Wong A."/>
            <person name="Wong G.K."/>
            <person name="Wu C.I."/>
            <person name="Wu G."/>
            <person name="Yamamoto D."/>
            <person name="Yang H.P."/>
            <person name="Yang S.P."/>
            <person name="Yorke J.A."/>
            <person name="Yoshida K."/>
            <person name="Zdobnov E."/>
            <person name="Zhang P."/>
            <person name="Zhang Y."/>
            <person name="Zimin A.V."/>
            <person name="Baldwin J."/>
            <person name="Abdouelleil A."/>
            <person name="Abdulkadir J."/>
            <person name="Abebe A."/>
            <person name="Abera B."/>
            <person name="Abreu J."/>
            <person name="Acer S.C."/>
            <person name="Aftuck L."/>
            <person name="Alexander A."/>
            <person name="An P."/>
            <person name="Anderson E."/>
            <person name="Anderson S."/>
            <person name="Arachi H."/>
            <person name="Azer M."/>
            <person name="Bachantsang P."/>
            <person name="Barry A."/>
            <person name="Bayul T."/>
            <person name="Berlin A."/>
            <person name="Bessette D."/>
            <person name="Bloom T."/>
            <person name="Blye J."/>
            <person name="Boguslavskiy L."/>
            <person name="Bonnet C."/>
            <person name="Boukhgalter B."/>
            <person name="Bourzgui I."/>
            <person name="Brown A."/>
            <person name="Cahill P."/>
            <person name="Channer S."/>
            <person name="Cheshatsang Y."/>
            <person name="Chuda L."/>
            <person name="Citroen M."/>
            <person name="Collymore A."/>
            <person name="Cooke P."/>
            <person name="Costello M."/>
            <person name="D'Aco K."/>
            <person name="Daza R."/>
            <person name="De Haan G."/>
            <person name="DeGray S."/>
            <person name="DeMaso C."/>
            <person name="Dhargay N."/>
            <person name="Dooley K."/>
            <person name="Dooley E."/>
            <person name="Doricent M."/>
            <person name="Dorje P."/>
            <person name="Dorjee K."/>
            <person name="Dupes A."/>
            <person name="Elong R."/>
            <person name="Falk J."/>
            <person name="Farina A."/>
            <person name="Faro S."/>
            <person name="Ferguson D."/>
            <person name="Fisher S."/>
            <person name="Foley C.D."/>
            <person name="Franke A."/>
            <person name="Friedrich D."/>
            <person name="Gadbois L."/>
            <person name="Gearin G."/>
            <person name="Gearin C.R."/>
            <person name="Giannoukos G."/>
            <person name="Goode T."/>
            <person name="Graham J."/>
            <person name="Grandbois E."/>
            <person name="Grewal S."/>
            <person name="Gyaltsen K."/>
            <person name="Hafez N."/>
            <person name="Hagos B."/>
            <person name="Hall J."/>
            <person name="Henson C."/>
            <person name="Hollinger A."/>
            <person name="Honan T."/>
            <person name="Huard M.D."/>
            <person name="Hughes L."/>
            <person name="Hurhula B."/>
            <person name="Husby M.E."/>
            <person name="Kamat A."/>
            <person name="Kanga B."/>
            <person name="Kashin S."/>
            <person name="Khazanovich D."/>
            <person name="Kisner P."/>
            <person name="Lance K."/>
            <person name="Lara M."/>
            <person name="Lee W."/>
            <person name="Lennon N."/>
            <person name="Letendre F."/>
            <person name="LeVine R."/>
            <person name="Lipovsky A."/>
            <person name="Liu X."/>
            <person name="Liu J."/>
            <person name="Liu S."/>
            <person name="Lokyitsang T."/>
            <person name="Lokyitsang Y."/>
            <person name="Lubonja R."/>
            <person name="Lui A."/>
            <person name="MacDonald P."/>
            <person name="Magnisalis V."/>
            <person name="Maru K."/>
            <person name="Matthews C."/>
            <person name="McCusker W."/>
            <person name="McDonough S."/>
            <person name="Mehta T."/>
            <person name="Meldrim J."/>
            <person name="Meneus L."/>
            <person name="Mihai O."/>
            <person name="Mihalev A."/>
            <person name="Mihova T."/>
            <person name="Mittelman R."/>
            <person name="Mlenga V."/>
            <person name="Montmayeur A."/>
            <person name="Mulrain L."/>
            <person name="Navidi A."/>
            <person name="Naylor J."/>
            <person name="Negash T."/>
            <person name="Nguyen T."/>
            <person name="Nguyen N."/>
            <person name="Nicol R."/>
            <person name="Norbu C."/>
            <person name="Norbu N."/>
            <person name="Novod N."/>
            <person name="O'Neill B."/>
            <person name="Osman S."/>
            <person name="Markiewicz E."/>
            <person name="Oyono O.L."/>
            <person name="Patti C."/>
            <person name="Phunkhang P."/>
            <person name="Pierre F."/>
            <person name="Priest M."/>
            <person name="Raghuraman S."/>
            <person name="Rege F."/>
            <person name="Reyes R."/>
            <person name="Rise C."/>
            <person name="Rogov P."/>
            <person name="Ross K."/>
            <person name="Ryan E."/>
            <person name="Settipalli S."/>
            <person name="Shea T."/>
            <person name="Sherpa N."/>
            <person name="Shi L."/>
            <person name="Shih D."/>
            <person name="Sparrow T."/>
            <person name="Spaulding J."/>
            <person name="Stalker J."/>
            <person name="Stange-Thomann N."/>
            <person name="Stavropoulos S."/>
            <person name="Stone C."/>
            <person name="Strader C."/>
            <person name="Tesfaye S."/>
            <person name="Thomson T."/>
            <person name="Thoulutsang Y."/>
            <person name="Thoulutsang D."/>
            <person name="Topham K."/>
            <person name="Topping I."/>
            <person name="Tsamla T."/>
            <person name="Vassiliev H."/>
            <person name="Vo A."/>
            <person name="Wangchuk T."/>
            <person name="Wangdi T."/>
            <person name="Weiand M."/>
            <person name="Wilkinson J."/>
            <person name="Wilson A."/>
            <person name="Yadav S."/>
            <person name="Young G."/>
            <person name="Yu Q."/>
            <person name="Zembek L."/>
            <person name="Zhong D."/>
            <person name="Zimmer A."/>
            <person name="Zwirko Z."/>
            <person name="Jaffe D.B."/>
            <person name="Alvarez P."/>
            <person name="Brockman W."/>
            <person name="Butler J."/>
            <person name="Chin C."/>
            <person name="Gnerre S."/>
            <person name="Grabherr M."/>
            <person name="Kleber M."/>
            <person name="Mauceli E."/>
            <person name="MacCallum I."/>
        </authorList>
    </citation>
    <scope>NUCLEOTIDE SEQUENCE [LARGE SCALE GENOMIC DNA]</scope>
    <source>
        <strain evidence="10">Tucson 14030-0811.24</strain>
    </source>
</reference>
<protein>
    <recommendedName>
        <fullName evidence="1">type I protein arginine methyltransferase</fullName>
        <ecNumber evidence="1">2.1.1.319</ecNumber>
    </recommendedName>
</protein>